<dbReference type="InterPro" id="IPR050301">
    <property type="entry name" value="NTE"/>
</dbReference>
<feature type="short sequence motif" description="DGA/G" evidence="4">
    <location>
        <begin position="207"/>
        <end position="209"/>
    </location>
</feature>
<feature type="short sequence motif" description="GXGXXG" evidence="4">
    <location>
        <begin position="32"/>
        <end position="37"/>
    </location>
</feature>
<feature type="short sequence motif" description="GXSXG" evidence="4">
    <location>
        <begin position="59"/>
        <end position="63"/>
    </location>
</feature>
<evidence type="ECO:0000313" key="7">
    <source>
        <dbReference type="EMBL" id="ASJ98118.1"/>
    </source>
</evidence>
<keyword evidence="1 4" id="KW-0378">Hydrolase</keyword>
<feature type="domain" description="PNPLA" evidence="6">
    <location>
        <begin position="28"/>
        <end position="220"/>
    </location>
</feature>
<dbReference type="Gene3D" id="3.40.1090.10">
    <property type="entry name" value="Cytosolic phospholipase A2 catalytic domain"/>
    <property type="match status" value="2"/>
</dbReference>
<dbReference type="GO" id="GO:0016787">
    <property type="term" value="F:hydrolase activity"/>
    <property type="evidence" value="ECO:0007669"/>
    <property type="project" value="UniProtKB-UniRule"/>
</dbReference>
<dbReference type="Pfam" id="PF07244">
    <property type="entry name" value="POTRA"/>
    <property type="match status" value="1"/>
</dbReference>
<dbReference type="EMBL" id="CP022272">
    <property type="protein sequence ID" value="ASJ98118.1"/>
    <property type="molecule type" value="Genomic_DNA"/>
</dbReference>
<dbReference type="PANTHER" id="PTHR14226:SF29">
    <property type="entry name" value="NEUROPATHY TARGET ESTERASE SWS"/>
    <property type="match status" value="1"/>
</dbReference>
<dbReference type="Gene3D" id="2.40.160.50">
    <property type="entry name" value="membrane protein fhac: a member of the omp85/tpsb transporter family"/>
    <property type="match status" value="1"/>
</dbReference>
<organism evidence="7 8">
    <name type="scientific">Shewanella marisflavi</name>
    <dbReference type="NCBI Taxonomy" id="260364"/>
    <lineage>
        <taxon>Bacteria</taxon>
        <taxon>Pseudomonadati</taxon>
        <taxon>Pseudomonadota</taxon>
        <taxon>Gammaproteobacteria</taxon>
        <taxon>Alteromonadales</taxon>
        <taxon>Shewanellaceae</taxon>
        <taxon>Shewanella</taxon>
    </lineage>
</organism>
<dbReference type="AlphaFoldDB" id="A0AAC9U2R0"/>
<dbReference type="SUPFAM" id="SSF52151">
    <property type="entry name" value="FabD/lysophospholipase-like"/>
    <property type="match status" value="1"/>
</dbReference>
<protein>
    <submittedName>
        <fullName evidence="7">Patatin</fullName>
    </submittedName>
</protein>
<evidence type="ECO:0000256" key="1">
    <source>
        <dbReference type="ARBA" id="ARBA00022801"/>
    </source>
</evidence>
<proteinExistence type="predicted"/>
<feature type="active site" description="Proton acceptor" evidence="4">
    <location>
        <position position="207"/>
    </location>
</feature>
<feature type="active site" description="Nucleophile" evidence="4">
    <location>
        <position position="61"/>
    </location>
</feature>
<sequence>MTKPFLLIFLLMSISSVAVSQERPKIGLALSGGGAKGAAHIAVLKALEAEQIPVDYIAGTSIGAYVGGMYALGYSAEEIEEIMMGANWNAGYSDTIPRADLSYRGKQQRDRFNLPINVGYRDDEIKVPNGLLHGQSMSILLQRSTDLVHKFEHFDELPIPYRAVATDLETSGAVVIDSGSLVDAMQASATVPGALQAAQYKGRIVVDGGIANNMPVDVVKAMGADIVIAVDIGSSLVTREHLESTVAVLNQLSTMLTNASTERQKQLLTAQDILIRPEVGALSTTDFTIMPEAFRLGEVAVKQQLDRLKQLTVTSEQYAAYQAHKDAVSVGWLYNLSQPVVEIRFDNNSLVSQKLLAETLGIEPGEVVDKAKLEKGINNVYALDKFERVNAEFIDTEEGRVMVLQTRAKSWGPNYFQLGFSWEDDFTLDSAVAFDVAYTMTDLTAYGGEWRNELRLGYEKLLSSELYLPLDSDQRYFSRAELGYENKEWTLYEENNRVIELDQVRFRAELGVGLNYIKEGKVEVGLVGESGYLDNAVFIGEQDYSSYGAYLKFGFDDLDSISFPTSGNRVTINMYYRREHSPDIFGEDPSETSFQIKADWRGALSVGNHAFVGKASLATVDKERGFSVNVSELGGFLNLSGYHKNALVGPHKLFGAFIYQYDLGRDMLGMTDYPLYVGTSIEAGNVWSIRDSVSFDDLIYGGSLYLGTDTPIGPAAIGYGWTDDGENTVFLFLGKNW</sequence>
<evidence type="ECO:0000256" key="5">
    <source>
        <dbReference type="SAM" id="SignalP"/>
    </source>
</evidence>
<gene>
    <name evidence="7" type="ORF">CFF01_16810</name>
</gene>
<evidence type="ECO:0000256" key="3">
    <source>
        <dbReference type="ARBA" id="ARBA00023098"/>
    </source>
</evidence>
<dbReference type="Pfam" id="PF01734">
    <property type="entry name" value="Patatin"/>
    <property type="match status" value="1"/>
</dbReference>
<name>A0AAC9U2R0_9GAMM</name>
<feature type="chain" id="PRO_5042079096" evidence="5">
    <location>
        <begin position="21"/>
        <end position="737"/>
    </location>
</feature>
<feature type="signal peptide" evidence="5">
    <location>
        <begin position="1"/>
        <end position="20"/>
    </location>
</feature>
<keyword evidence="2 4" id="KW-0442">Lipid degradation</keyword>
<evidence type="ECO:0000259" key="6">
    <source>
        <dbReference type="PROSITE" id="PS51635"/>
    </source>
</evidence>
<keyword evidence="5" id="KW-0732">Signal</keyword>
<dbReference type="InterPro" id="IPR010827">
    <property type="entry name" value="BamA/TamA_POTRA"/>
</dbReference>
<dbReference type="GO" id="GO:0019867">
    <property type="term" value="C:outer membrane"/>
    <property type="evidence" value="ECO:0007669"/>
    <property type="project" value="InterPro"/>
</dbReference>
<dbReference type="GO" id="GO:0016042">
    <property type="term" value="P:lipid catabolic process"/>
    <property type="evidence" value="ECO:0007669"/>
    <property type="project" value="UniProtKB-UniRule"/>
</dbReference>
<dbReference type="RefSeq" id="WP_088905549.1">
    <property type="nucleotide sequence ID" value="NZ_CP022272.1"/>
</dbReference>
<dbReference type="Gene3D" id="3.10.20.310">
    <property type="entry name" value="membrane protein fhac"/>
    <property type="match status" value="1"/>
</dbReference>
<dbReference type="CDD" id="cd07205">
    <property type="entry name" value="Pat_PNPLA6_PNPLA7_NTE1_like"/>
    <property type="match status" value="1"/>
</dbReference>
<dbReference type="Proteomes" id="UP000198233">
    <property type="component" value="Chromosome"/>
</dbReference>
<dbReference type="PANTHER" id="PTHR14226">
    <property type="entry name" value="NEUROPATHY TARGET ESTERASE/SWISS CHEESE D.MELANOGASTER"/>
    <property type="match status" value="1"/>
</dbReference>
<dbReference type="InterPro" id="IPR002641">
    <property type="entry name" value="PNPLA_dom"/>
</dbReference>
<evidence type="ECO:0000256" key="4">
    <source>
        <dbReference type="PROSITE-ProRule" id="PRU01161"/>
    </source>
</evidence>
<dbReference type="InterPro" id="IPR016035">
    <property type="entry name" value="Acyl_Trfase/lysoPLipase"/>
</dbReference>
<dbReference type="PROSITE" id="PS51635">
    <property type="entry name" value="PNPLA"/>
    <property type="match status" value="1"/>
</dbReference>
<keyword evidence="3 4" id="KW-0443">Lipid metabolism</keyword>
<evidence type="ECO:0000313" key="8">
    <source>
        <dbReference type="Proteomes" id="UP000198233"/>
    </source>
</evidence>
<evidence type="ECO:0000256" key="2">
    <source>
        <dbReference type="ARBA" id="ARBA00022963"/>
    </source>
</evidence>
<accession>A0AAC9U2R0</accession>
<dbReference type="KEGG" id="smav:CFF01_16810"/>
<reference evidence="7 8" key="1">
    <citation type="submission" date="2017-06" db="EMBL/GenBank/DDBJ databases">
        <title>Complete genome sequence of Shewanella marisflavi EP1 associated with anaerobic 2,4-dinitrotoluene reduction and salt tolerance.</title>
        <authorList>
            <person name="Huang J."/>
        </authorList>
    </citation>
    <scope>NUCLEOTIDE SEQUENCE [LARGE SCALE GENOMIC DNA]</scope>
    <source>
        <strain evidence="7 8">EP1</strain>
    </source>
</reference>